<evidence type="ECO:0000259" key="16">
    <source>
        <dbReference type="Pfam" id="PF02875"/>
    </source>
</evidence>
<dbReference type="HAMAP" id="MF_00046">
    <property type="entry name" value="MurC"/>
    <property type="match status" value="1"/>
</dbReference>
<keyword evidence="12 14" id="KW-0961">Cell wall biogenesis/degradation</keyword>
<dbReference type="AlphaFoldDB" id="F8F0L5"/>
<accession>F8F0L5</accession>
<dbReference type="SUPFAM" id="SSF51984">
    <property type="entry name" value="MurCD N-terminal domain"/>
    <property type="match status" value="1"/>
</dbReference>
<dbReference type="UniPathway" id="UPA00219"/>
<dbReference type="PANTHER" id="PTHR43445:SF3">
    <property type="entry name" value="UDP-N-ACETYLMURAMATE--L-ALANINE LIGASE"/>
    <property type="match status" value="1"/>
</dbReference>
<dbReference type="SUPFAM" id="SSF53244">
    <property type="entry name" value="MurD-like peptide ligases, peptide-binding domain"/>
    <property type="match status" value="1"/>
</dbReference>
<name>F8F0L5_GRAC1</name>
<evidence type="ECO:0000256" key="2">
    <source>
        <dbReference type="ARBA" id="ARBA00004752"/>
    </source>
</evidence>
<dbReference type="Gene3D" id="3.90.190.20">
    <property type="entry name" value="Mur ligase, C-terminal domain"/>
    <property type="match status" value="1"/>
</dbReference>
<dbReference type="eggNOG" id="COG0773">
    <property type="taxonomic scope" value="Bacteria"/>
</dbReference>
<feature type="binding site" evidence="14">
    <location>
        <begin position="123"/>
        <end position="129"/>
    </location>
    <ligand>
        <name>ATP</name>
        <dbReference type="ChEBI" id="CHEBI:30616"/>
    </ligand>
</feature>
<evidence type="ECO:0000256" key="14">
    <source>
        <dbReference type="HAMAP-Rule" id="MF_00046"/>
    </source>
</evidence>
<evidence type="ECO:0000256" key="4">
    <source>
        <dbReference type="ARBA" id="ARBA00022490"/>
    </source>
</evidence>
<keyword evidence="9 14" id="KW-0133">Cell shape</keyword>
<organism evidence="18 19">
    <name type="scientific">Gracilinema caldarium (strain ATCC 51460 / DSM 7334 / H1)</name>
    <name type="common">Treponema caldarium</name>
    <dbReference type="NCBI Taxonomy" id="744872"/>
    <lineage>
        <taxon>Bacteria</taxon>
        <taxon>Pseudomonadati</taxon>
        <taxon>Spirochaetota</taxon>
        <taxon>Spirochaetia</taxon>
        <taxon>Spirochaetales</taxon>
        <taxon>Breznakiellaceae</taxon>
        <taxon>Gracilinema</taxon>
    </lineage>
</organism>
<dbReference type="GO" id="GO:0008360">
    <property type="term" value="P:regulation of cell shape"/>
    <property type="evidence" value="ECO:0007669"/>
    <property type="project" value="UniProtKB-KW"/>
</dbReference>
<keyword evidence="6 14" id="KW-0132">Cell division</keyword>
<gene>
    <name evidence="14" type="primary">murC</name>
    <name evidence="18" type="ordered locus">Spica_1579</name>
</gene>
<proteinExistence type="inferred from homology"/>
<evidence type="ECO:0000313" key="19">
    <source>
        <dbReference type="Proteomes" id="UP000000503"/>
    </source>
</evidence>
<dbReference type="InterPro" id="IPR050061">
    <property type="entry name" value="MurCDEF_pg_biosynth"/>
</dbReference>
<evidence type="ECO:0000256" key="6">
    <source>
        <dbReference type="ARBA" id="ARBA00022618"/>
    </source>
</evidence>
<keyword evidence="19" id="KW-1185">Reference proteome</keyword>
<dbReference type="InterPro" id="IPR000713">
    <property type="entry name" value="Mur_ligase_N"/>
</dbReference>
<dbReference type="KEGG" id="scd:Spica_1579"/>
<evidence type="ECO:0000256" key="1">
    <source>
        <dbReference type="ARBA" id="ARBA00004496"/>
    </source>
</evidence>
<comment type="function">
    <text evidence="14">Cell wall formation.</text>
</comment>
<dbReference type="Pfam" id="PF01225">
    <property type="entry name" value="Mur_ligase"/>
    <property type="match status" value="1"/>
</dbReference>
<protein>
    <recommendedName>
        <fullName evidence="3 14">UDP-N-acetylmuramate--L-alanine ligase</fullName>
        <ecNumber evidence="3 14">6.3.2.8</ecNumber>
    </recommendedName>
    <alternativeName>
        <fullName evidence="14">UDP-N-acetylmuramoyl-L-alanine synthetase</fullName>
    </alternativeName>
</protein>
<feature type="domain" description="Mur ligase C-terminal" evidence="16">
    <location>
        <begin position="336"/>
        <end position="467"/>
    </location>
</feature>
<dbReference type="GO" id="GO:0008763">
    <property type="term" value="F:UDP-N-acetylmuramate-L-alanine ligase activity"/>
    <property type="evidence" value="ECO:0007669"/>
    <property type="project" value="UniProtKB-UniRule"/>
</dbReference>
<evidence type="ECO:0000256" key="9">
    <source>
        <dbReference type="ARBA" id="ARBA00022960"/>
    </source>
</evidence>
<feature type="domain" description="Mur ligase N-terminal catalytic" evidence="15">
    <location>
        <begin position="15"/>
        <end position="113"/>
    </location>
</feature>
<keyword evidence="11 14" id="KW-0131">Cell cycle</keyword>
<keyword evidence="10 14" id="KW-0573">Peptidoglycan synthesis</keyword>
<dbReference type="InterPro" id="IPR036565">
    <property type="entry name" value="Mur-like_cat_sf"/>
</dbReference>
<dbReference type="InterPro" id="IPR036615">
    <property type="entry name" value="Mur_ligase_C_dom_sf"/>
</dbReference>
<dbReference type="STRING" id="744872.Spica_1579"/>
<evidence type="ECO:0000256" key="7">
    <source>
        <dbReference type="ARBA" id="ARBA00022741"/>
    </source>
</evidence>
<dbReference type="InterPro" id="IPR005758">
    <property type="entry name" value="UDP-N-AcMur_Ala_ligase_MurC"/>
</dbReference>
<keyword evidence="8 14" id="KW-0067">ATP-binding</keyword>
<evidence type="ECO:0000259" key="15">
    <source>
        <dbReference type="Pfam" id="PF01225"/>
    </source>
</evidence>
<evidence type="ECO:0000256" key="3">
    <source>
        <dbReference type="ARBA" id="ARBA00012211"/>
    </source>
</evidence>
<keyword evidence="5 14" id="KW-0436">Ligase</keyword>
<dbReference type="Pfam" id="PF02875">
    <property type="entry name" value="Mur_ligase_C"/>
    <property type="match status" value="1"/>
</dbReference>
<dbReference type="HOGENOM" id="CLU_028104_1_0_12"/>
<evidence type="ECO:0000256" key="10">
    <source>
        <dbReference type="ARBA" id="ARBA00022984"/>
    </source>
</evidence>
<evidence type="ECO:0000256" key="5">
    <source>
        <dbReference type="ARBA" id="ARBA00022598"/>
    </source>
</evidence>
<dbReference type="EC" id="6.3.2.8" evidence="3 14"/>
<evidence type="ECO:0000256" key="13">
    <source>
        <dbReference type="ARBA" id="ARBA00047833"/>
    </source>
</evidence>
<dbReference type="GO" id="GO:0051301">
    <property type="term" value="P:cell division"/>
    <property type="evidence" value="ECO:0007669"/>
    <property type="project" value="UniProtKB-KW"/>
</dbReference>
<dbReference type="EMBL" id="CP002868">
    <property type="protein sequence ID" value="AEJ19722.1"/>
    <property type="molecule type" value="Genomic_DNA"/>
</dbReference>
<keyword evidence="7 14" id="KW-0547">Nucleotide-binding</keyword>
<evidence type="ECO:0000259" key="17">
    <source>
        <dbReference type="Pfam" id="PF08245"/>
    </source>
</evidence>
<dbReference type="GO" id="GO:0071555">
    <property type="term" value="P:cell wall organization"/>
    <property type="evidence" value="ECO:0007669"/>
    <property type="project" value="UniProtKB-KW"/>
</dbReference>
<comment type="pathway">
    <text evidence="2 14">Cell wall biogenesis; peptidoglycan biosynthesis.</text>
</comment>
<dbReference type="Pfam" id="PF08245">
    <property type="entry name" value="Mur_ligase_M"/>
    <property type="match status" value="1"/>
</dbReference>
<dbReference type="GO" id="GO:0005737">
    <property type="term" value="C:cytoplasm"/>
    <property type="evidence" value="ECO:0007669"/>
    <property type="project" value="UniProtKB-SubCell"/>
</dbReference>
<dbReference type="Gene3D" id="3.40.1190.10">
    <property type="entry name" value="Mur-like, catalytic domain"/>
    <property type="match status" value="1"/>
</dbReference>
<comment type="catalytic activity">
    <reaction evidence="13 14">
        <text>UDP-N-acetyl-alpha-D-muramate + L-alanine + ATP = UDP-N-acetyl-alpha-D-muramoyl-L-alanine + ADP + phosphate + H(+)</text>
        <dbReference type="Rhea" id="RHEA:23372"/>
        <dbReference type="ChEBI" id="CHEBI:15378"/>
        <dbReference type="ChEBI" id="CHEBI:30616"/>
        <dbReference type="ChEBI" id="CHEBI:43474"/>
        <dbReference type="ChEBI" id="CHEBI:57972"/>
        <dbReference type="ChEBI" id="CHEBI:70757"/>
        <dbReference type="ChEBI" id="CHEBI:83898"/>
        <dbReference type="ChEBI" id="CHEBI:456216"/>
        <dbReference type="EC" id="6.3.2.8"/>
    </reaction>
</comment>
<dbReference type="GO" id="GO:0005524">
    <property type="term" value="F:ATP binding"/>
    <property type="evidence" value="ECO:0007669"/>
    <property type="project" value="UniProtKB-UniRule"/>
</dbReference>
<dbReference type="NCBIfam" id="TIGR01082">
    <property type="entry name" value="murC"/>
    <property type="match status" value="1"/>
</dbReference>
<evidence type="ECO:0000256" key="12">
    <source>
        <dbReference type="ARBA" id="ARBA00023316"/>
    </source>
</evidence>
<dbReference type="SUPFAM" id="SSF53623">
    <property type="entry name" value="MurD-like peptide ligases, catalytic domain"/>
    <property type="match status" value="1"/>
</dbReference>
<keyword evidence="4 14" id="KW-0963">Cytoplasm</keyword>
<reference evidence="19" key="1">
    <citation type="journal article" date="2013" name="Stand. Genomic Sci.">
        <title>Genome sequence of the thermophilic fresh-water bacterium Spirochaeta caldaria type strain (H1(T)), reclassification of Spirochaeta caldaria, Spirochaeta stenostrepta, and Spirochaeta zuelzerae in the genus Treponema as Treponema caldaria comb. nov., Treponema stenostrepta comb. nov., and Treponema zuelzerae comb. nov., and emendation of the genus Treponema.</title>
        <authorList>
            <person name="Abt B."/>
            <person name="Goker M."/>
            <person name="Scheuner C."/>
            <person name="Han C."/>
            <person name="Lu M."/>
            <person name="Misra M."/>
            <person name="Lapidus A."/>
            <person name="Nolan M."/>
            <person name="Lucas S."/>
            <person name="Hammon N."/>
            <person name="Deshpande S."/>
            <person name="Cheng J.F."/>
            <person name="Tapia R."/>
            <person name="Goodwin L.A."/>
            <person name="Pitluck S."/>
            <person name="Liolios K."/>
            <person name="Pagani I."/>
            <person name="Ivanova N."/>
            <person name="Mavromatis K."/>
            <person name="Mikhailova N."/>
            <person name="Huntemann M."/>
            <person name="Pati A."/>
            <person name="Chen A."/>
            <person name="Palaniappan K."/>
            <person name="Land M."/>
            <person name="Hauser L."/>
            <person name="Jeffries C.D."/>
            <person name="Rohde M."/>
            <person name="Spring S."/>
            <person name="Gronow S."/>
            <person name="Detter J.C."/>
            <person name="Bristow J."/>
            <person name="Eisen J.A."/>
            <person name="Markowitz V."/>
            <person name="Hugenholtz P."/>
            <person name="Kyrpides N.C."/>
            <person name="Woyke T."/>
            <person name="Klenk H.P."/>
        </authorList>
    </citation>
    <scope>NUCLEOTIDE SEQUENCE</scope>
    <source>
        <strain evidence="19">ATCC 51460 / DSM 7334 / H1</strain>
    </source>
</reference>
<dbReference type="InterPro" id="IPR004101">
    <property type="entry name" value="Mur_ligase_C"/>
</dbReference>
<evidence type="ECO:0000256" key="11">
    <source>
        <dbReference type="ARBA" id="ARBA00023306"/>
    </source>
</evidence>
<dbReference type="Proteomes" id="UP000000503">
    <property type="component" value="Chromosome"/>
</dbReference>
<sequence length="490" mass="54472">MENPYSLPQTISGMTVHFVGIKGTGMCALAELFHRSGARVTGSDRSEQFYTDAILQELGIPYVETFSAENLPIDTDLVIYSAAYSPETNEELKAALSRSVPILKYTDALGAYSVRFDSSGIAGVHGKTTTTALTGTLLQGLALPAQILAGSAVGNFGGRSTLVLGNEFFVAETCEYRRHFLSFHPQRIVLTSVESDHQDYYPSYESIRDAFVEYVLLLPKGGELIYCADDRGACEVADLVHKERNDIVFIPYGFTADGIYRILSIQNEAERTLFSIQGLPVTFKLPVPGKHTVLNAVAALALTLSIRKHYLGTELLDESTLEVLNKALESFKGSKRRSEIIGEAKGILIMDDYGHHPTAIKTTLEGLRAFYPQRRLVVSFMSHTYTRTAALLDEFADSLKAADVVILHKIYGSAREHYSGGVTGRTLYEKTRTFRDQVYYFDEIMDALPFLKQELRRGDLFVTLGAGDNWKLGKALYEELQHEEHDRLCL</sequence>
<feature type="domain" description="Mur ligase central" evidence="17">
    <location>
        <begin position="121"/>
        <end position="302"/>
    </location>
</feature>
<dbReference type="Gene3D" id="3.40.50.720">
    <property type="entry name" value="NAD(P)-binding Rossmann-like Domain"/>
    <property type="match status" value="1"/>
</dbReference>
<dbReference type="InterPro" id="IPR013221">
    <property type="entry name" value="Mur_ligase_cen"/>
</dbReference>
<comment type="similarity">
    <text evidence="14">Belongs to the MurCDEF family.</text>
</comment>
<dbReference type="GO" id="GO:0009252">
    <property type="term" value="P:peptidoglycan biosynthetic process"/>
    <property type="evidence" value="ECO:0007669"/>
    <property type="project" value="UniProtKB-UniRule"/>
</dbReference>
<evidence type="ECO:0000313" key="18">
    <source>
        <dbReference type="EMBL" id="AEJ19722.1"/>
    </source>
</evidence>
<dbReference type="RefSeq" id="WP_013969031.1">
    <property type="nucleotide sequence ID" value="NC_015732.1"/>
</dbReference>
<comment type="subcellular location">
    <subcellularLocation>
        <location evidence="1 14">Cytoplasm</location>
    </subcellularLocation>
</comment>
<evidence type="ECO:0000256" key="8">
    <source>
        <dbReference type="ARBA" id="ARBA00022840"/>
    </source>
</evidence>
<dbReference type="PANTHER" id="PTHR43445">
    <property type="entry name" value="UDP-N-ACETYLMURAMATE--L-ALANINE LIGASE-RELATED"/>
    <property type="match status" value="1"/>
</dbReference>
<dbReference type="OrthoDB" id="9804126at2"/>